<keyword evidence="10" id="KW-1185">Reference proteome</keyword>
<keyword evidence="2 7" id="KW-0732">Signal</keyword>
<feature type="chain" id="PRO_5046313360" evidence="7">
    <location>
        <begin position="27"/>
        <end position="214"/>
    </location>
</feature>
<dbReference type="EMBL" id="JAUKTR010000001">
    <property type="protein sequence ID" value="MDO1557997.1"/>
    <property type="molecule type" value="Genomic_DNA"/>
</dbReference>
<dbReference type="Pfam" id="PF01551">
    <property type="entry name" value="Peptidase_M23"/>
    <property type="match status" value="1"/>
</dbReference>
<dbReference type="Gene3D" id="2.70.70.10">
    <property type="entry name" value="Glucose Permease (Domain IIA)"/>
    <property type="match status" value="1"/>
</dbReference>
<dbReference type="InterPro" id="IPR008663">
    <property type="entry name" value="LECT2"/>
</dbReference>
<proteinExistence type="inferred from homology"/>
<dbReference type="CDD" id="cd12797">
    <property type="entry name" value="M23_peptidase"/>
    <property type="match status" value="1"/>
</dbReference>
<evidence type="ECO:0000313" key="10">
    <source>
        <dbReference type="Proteomes" id="UP001169063"/>
    </source>
</evidence>
<evidence type="ECO:0000256" key="1">
    <source>
        <dbReference type="ARBA" id="ARBA00022723"/>
    </source>
</evidence>
<feature type="signal peptide" evidence="7">
    <location>
        <begin position="1"/>
        <end position="26"/>
    </location>
</feature>
<gene>
    <name evidence="9" type="ORF">Q0812_00970</name>
</gene>
<reference evidence="9" key="1">
    <citation type="submission" date="2023-07" db="EMBL/GenBank/DDBJ databases">
        <title>Brevundimonas soil sp. nov., isolated from the soil of chemical plant.</title>
        <authorList>
            <person name="Wu N."/>
        </authorList>
    </citation>
    <scope>NUCLEOTIDE SEQUENCE</scope>
    <source>
        <strain evidence="9">XZ-24</strain>
    </source>
</reference>
<dbReference type="SUPFAM" id="SSF51261">
    <property type="entry name" value="Duplicated hybrid motif"/>
    <property type="match status" value="1"/>
</dbReference>
<dbReference type="PANTHER" id="PTHR11329:SF0">
    <property type="entry name" value="LEUKOCYTE CELL-DERIVED CHEMOTAXIN-2"/>
    <property type="match status" value="1"/>
</dbReference>
<dbReference type="Proteomes" id="UP001169063">
    <property type="component" value="Unassembled WGS sequence"/>
</dbReference>
<name>A0ABT8SHE7_9CAUL</name>
<evidence type="ECO:0000256" key="3">
    <source>
        <dbReference type="ARBA" id="ARBA00022833"/>
    </source>
</evidence>
<evidence type="ECO:0000313" key="9">
    <source>
        <dbReference type="EMBL" id="MDO1557997.1"/>
    </source>
</evidence>
<accession>A0ABT8SHE7</accession>
<evidence type="ECO:0000256" key="5">
    <source>
        <dbReference type="ARBA" id="ARBA00024361"/>
    </source>
</evidence>
<evidence type="ECO:0000256" key="2">
    <source>
        <dbReference type="ARBA" id="ARBA00022729"/>
    </source>
</evidence>
<dbReference type="InterPro" id="IPR011055">
    <property type="entry name" value="Dup_hybrid_motif"/>
</dbReference>
<keyword evidence="9" id="KW-0378">Hydrolase</keyword>
<dbReference type="InterPro" id="IPR016047">
    <property type="entry name" value="M23ase_b-sheet_dom"/>
</dbReference>
<evidence type="ECO:0000259" key="8">
    <source>
        <dbReference type="Pfam" id="PF01551"/>
    </source>
</evidence>
<evidence type="ECO:0000256" key="6">
    <source>
        <dbReference type="SAM" id="MobiDB-lite"/>
    </source>
</evidence>
<dbReference type="PANTHER" id="PTHR11329">
    <property type="entry name" value="LEUKOCYTE CELL-DERIVED CHEMOTAXIN 2"/>
    <property type="match status" value="1"/>
</dbReference>
<comment type="similarity">
    <text evidence="5">Belongs to the LECT2/MIM-1 family.</text>
</comment>
<keyword evidence="3" id="KW-0862">Zinc</keyword>
<feature type="domain" description="M23ase beta-sheet core" evidence="8">
    <location>
        <begin position="99"/>
        <end position="198"/>
    </location>
</feature>
<protein>
    <submittedName>
        <fullName evidence="9">M23 family metallopeptidase</fullName>
        <ecNumber evidence="9">3.4.-.-</ecNumber>
    </submittedName>
</protein>
<evidence type="ECO:0000256" key="4">
    <source>
        <dbReference type="ARBA" id="ARBA00023157"/>
    </source>
</evidence>
<feature type="region of interest" description="Disordered" evidence="6">
    <location>
        <begin position="77"/>
        <end position="98"/>
    </location>
</feature>
<keyword evidence="4" id="KW-1015">Disulfide bond</keyword>
<dbReference type="GO" id="GO:0016787">
    <property type="term" value="F:hydrolase activity"/>
    <property type="evidence" value="ECO:0007669"/>
    <property type="project" value="UniProtKB-KW"/>
</dbReference>
<comment type="caution">
    <text evidence="9">The sequence shown here is derived from an EMBL/GenBank/DDBJ whole genome shotgun (WGS) entry which is preliminary data.</text>
</comment>
<dbReference type="RefSeq" id="WP_302108422.1">
    <property type="nucleotide sequence ID" value="NZ_JAUKTR010000001.1"/>
</dbReference>
<evidence type="ECO:0000256" key="7">
    <source>
        <dbReference type="SAM" id="SignalP"/>
    </source>
</evidence>
<organism evidence="9 10">
    <name type="scientific">Peiella sedimenti</name>
    <dbReference type="NCBI Taxonomy" id="3061083"/>
    <lineage>
        <taxon>Bacteria</taxon>
        <taxon>Pseudomonadati</taxon>
        <taxon>Pseudomonadota</taxon>
        <taxon>Alphaproteobacteria</taxon>
        <taxon>Caulobacterales</taxon>
        <taxon>Caulobacteraceae</taxon>
        <taxon>Peiella</taxon>
    </lineage>
</organism>
<keyword evidence="1" id="KW-0479">Metal-binding</keyword>
<sequence length="214" mass="22461">MNSPTKILAAFLAVTASVVAIGAASAQVREPGSPMQKAVAFLTKPAPKTELVAVTAYVGKDVDGDGAADFVNPTGKSVRRHDSFGQGHFHASRDGGSRRHAGVDYLADAGQAAQAPISGYVTKIGQTYGDTARYKYVEISNPALGYSARVFYVNPTVQVGQAVRVGQSVGRVQSLQGRYPGISDHVHLEVARAGRPLDAATLIAEQTRMVEVPA</sequence>
<dbReference type="EC" id="3.4.-.-" evidence="9"/>